<evidence type="ECO:0000256" key="5">
    <source>
        <dbReference type="ARBA" id="ARBA00023136"/>
    </source>
</evidence>
<keyword evidence="4 7" id="KW-1133">Transmembrane helix</keyword>
<dbReference type="AlphaFoldDB" id="A0A401R979"/>
<organism evidence="8 9">
    <name type="scientific">Streptomyces noursei</name>
    <name type="common">Streptomyces albulus</name>
    <dbReference type="NCBI Taxonomy" id="1971"/>
    <lineage>
        <taxon>Bacteria</taxon>
        <taxon>Bacillati</taxon>
        <taxon>Actinomycetota</taxon>
        <taxon>Actinomycetes</taxon>
        <taxon>Kitasatosporales</taxon>
        <taxon>Streptomycetaceae</taxon>
        <taxon>Streptomyces</taxon>
    </lineage>
</organism>
<feature type="transmembrane region" description="Helical" evidence="7">
    <location>
        <begin position="222"/>
        <end position="245"/>
    </location>
</feature>
<keyword evidence="5 7" id="KW-0472">Membrane</keyword>
<feature type="transmembrane region" description="Helical" evidence="7">
    <location>
        <begin position="443"/>
        <end position="463"/>
    </location>
</feature>
<evidence type="ECO:0000256" key="7">
    <source>
        <dbReference type="SAM" id="Phobius"/>
    </source>
</evidence>
<feature type="transmembrane region" description="Helical" evidence="7">
    <location>
        <begin position="475"/>
        <end position="494"/>
    </location>
</feature>
<feature type="transmembrane region" description="Helical" evidence="7">
    <location>
        <begin position="322"/>
        <end position="343"/>
    </location>
</feature>
<dbReference type="Proteomes" id="UP000288351">
    <property type="component" value="Unassembled WGS sequence"/>
</dbReference>
<sequence length="539" mass="57211">MRGSSRRRFAHEHRARTTGTRTRGTRAGGAPPEPRGGTRRDRGVLRTKSVEQSIQDTEEPEHALKKSLSALDLTVFGVGVVIGTGIFVLTGKIAKEQAGPAVALSFVVAGVVCALAALCYAEFASTVPVAGSAYTFSYASLGELPAWIIGWDLILELALGCAVVAVGWSGYVRSLLDTGGLHLPPELSGSHGGRFGFDLLACVLVLVITAILVLGMKLSSRVTAVVVGVKVTVVLLVVVAGSFFVSGANYRPFVPPSQPSAAGGGLAAPLSQLMFGFAPSNFGVMGIFAAAAVVFFAFIGFDIVATAAEETRVPQRDVPRGILGSLAICTLLYVAVSIVVTGMEKYDRLSVDAPLADAFKHVGHPFYAGLISFGAAVGLTSVCMILLLGQSRVFFAMSRDGLLPQVFSRVHPKFGTPHRSTIVLGTVVAVVAGFTSIDVLAELVNIGTLFAFVVVALGVVLLRRSRPDLPRAFRTPFVPFVPLLSVLASLWLMLNLPAETWIRFAIWMALGFVVYFVYGRSHSRLALRERRRTGAEARP</sequence>
<evidence type="ECO:0000313" key="8">
    <source>
        <dbReference type="EMBL" id="GCB94158.1"/>
    </source>
</evidence>
<dbReference type="GO" id="GO:0015171">
    <property type="term" value="F:amino acid transmembrane transporter activity"/>
    <property type="evidence" value="ECO:0007669"/>
    <property type="project" value="TreeGrafter"/>
</dbReference>
<feature type="transmembrane region" description="Helical" evidence="7">
    <location>
        <begin position="500"/>
        <end position="518"/>
    </location>
</feature>
<feature type="transmembrane region" description="Helical" evidence="7">
    <location>
        <begin position="70"/>
        <end position="89"/>
    </location>
</feature>
<keyword evidence="2" id="KW-0813">Transport</keyword>
<feature type="transmembrane region" description="Helical" evidence="7">
    <location>
        <begin position="195"/>
        <end position="215"/>
    </location>
</feature>
<dbReference type="Pfam" id="PF13520">
    <property type="entry name" value="AA_permease_2"/>
    <property type="match status" value="1"/>
</dbReference>
<comment type="caution">
    <text evidence="8">The sequence shown here is derived from an EMBL/GenBank/DDBJ whole genome shotgun (WGS) entry which is preliminary data.</text>
</comment>
<feature type="transmembrane region" description="Helical" evidence="7">
    <location>
        <begin position="421"/>
        <end position="437"/>
    </location>
</feature>
<proteinExistence type="predicted"/>
<accession>A0A401R979</accession>
<dbReference type="PIRSF" id="PIRSF006060">
    <property type="entry name" value="AA_transporter"/>
    <property type="match status" value="1"/>
</dbReference>
<feature type="compositionally biased region" description="Basic residues" evidence="6">
    <location>
        <begin position="1"/>
        <end position="16"/>
    </location>
</feature>
<feature type="transmembrane region" description="Helical" evidence="7">
    <location>
        <begin position="282"/>
        <end position="301"/>
    </location>
</feature>
<evidence type="ECO:0000256" key="4">
    <source>
        <dbReference type="ARBA" id="ARBA00022989"/>
    </source>
</evidence>
<evidence type="ECO:0000256" key="2">
    <source>
        <dbReference type="ARBA" id="ARBA00022448"/>
    </source>
</evidence>
<dbReference type="InterPro" id="IPR002293">
    <property type="entry name" value="AA/rel_permease1"/>
</dbReference>
<evidence type="ECO:0000256" key="6">
    <source>
        <dbReference type="SAM" id="MobiDB-lite"/>
    </source>
</evidence>
<dbReference type="Gene3D" id="1.20.1740.10">
    <property type="entry name" value="Amino acid/polyamine transporter I"/>
    <property type="match status" value="1"/>
</dbReference>
<feature type="transmembrane region" description="Helical" evidence="7">
    <location>
        <begin position="144"/>
        <end position="168"/>
    </location>
</feature>
<dbReference type="GO" id="GO:0016020">
    <property type="term" value="C:membrane"/>
    <property type="evidence" value="ECO:0007669"/>
    <property type="project" value="UniProtKB-SubCell"/>
</dbReference>
<dbReference type="PANTHER" id="PTHR43243">
    <property type="entry name" value="INNER MEMBRANE TRANSPORTER YGJI-RELATED"/>
    <property type="match status" value="1"/>
</dbReference>
<evidence type="ECO:0000256" key="1">
    <source>
        <dbReference type="ARBA" id="ARBA00004141"/>
    </source>
</evidence>
<dbReference type="PANTHER" id="PTHR43243:SF4">
    <property type="entry name" value="CATIONIC AMINO ACID TRANSPORTER 4"/>
    <property type="match status" value="1"/>
</dbReference>
<evidence type="ECO:0000256" key="3">
    <source>
        <dbReference type="ARBA" id="ARBA00022692"/>
    </source>
</evidence>
<feature type="region of interest" description="Disordered" evidence="6">
    <location>
        <begin position="1"/>
        <end position="59"/>
    </location>
</feature>
<feature type="transmembrane region" description="Helical" evidence="7">
    <location>
        <begin position="366"/>
        <end position="389"/>
    </location>
</feature>
<comment type="subcellular location">
    <subcellularLocation>
        <location evidence="1">Membrane</location>
        <topology evidence="1">Multi-pass membrane protein</topology>
    </subcellularLocation>
</comment>
<reference evidence="8 9" key="1">
    <citation type="journal article" date="2019" name="Microbiol. Resour. Announc.">
        <title>Draft Genome Sequence of the Most Traditional epsilon-Poly-l-Lysine Producer, Streptomyces albulus NBRC14147.</title>
        <authorList>
            <person name="Yamanaka K."/>
            <person name="Hamano Y."/>
        </authorList>
    </citation>
    <scope>NUCLEOTIDE SEQUENCE [LARGE SCALE GENOMIC DNA]</scope>
    <source>
        <strain evidence="8 9">NBRC 14147</strain>
    </source>
</reference>
<feature type="transmembrane region" description="Helical" evidence="7">
    <location>
        <begin position="101"/>
        <end position="123"/>
    </location>
</feature>
<name>A0A401R979_STRNR</name>
<evidence type="ECO:0000313" key="9">
    <source>
        <dbReference type="Proteomes" id="UP000288351"/>
    </source>
</evidence>
<dbReference type="EMBL" id="BHXC01000007">
    <property type="protein sequence ID" value="GCB94158.1"/>
    <property type="molecule type" value="Genomic_DNA"/>
</dbReference>
<gene>
    <name evidence="8" type="ORF">SALB_06956</name>
</gene>
<keyword evidence="3 7" id="KW-0812">Transmembrane</keyword>
<protein>
    <submittedName>
        <fullName evidence="8">Amino acid permease</fullName>
    </submittedName>
</protein>